<dbReference type="EMBL" id="QOKY01000182">
    <property type="protein sequence ID" value="RMZ54232.1"/>
    <property type="molecule type" value="Genomic_DNA"/>
</dbReference>
<name>A0A3M7KY19_AUXPR</name>
<reference evidence="3" key="1">
    <citation type="journal article" date="2018" name="Algal Res.">
        <title>Characterization of plant carbon substrate utilization by Auxenochlorella protothecoides.</title>
        <authorList>
            <person name="Vogler B.W."/>
            <person name="Starkenburg S.R."/>
            <person name="Sudasinghe N."/>
            <person name="Schambach J.Y."/>
            <person name="Rollin J.A."/>
            <person name="Pattathil S."/>
            <person name="Barry A.N."/>
        </authorList>
    </citation>
    <scope>NUCLEOTIDE SEQUENCE [LARGE SCALE GENOMIC DNA]</scope>
    <source>
        <strain evidence="3">UTEX 25</strain>
    </source>
</reference>
<protein>
    <submittedName>
        <fullName evidence="2">Uncharacterized protein</fullName>
    </submittedName>
</protein>
<organism evidence="2 3">
    <name type="scientific">Auxenochlorella protothecoides</name>
    <name type="common">Green microalga</name>
    <name type="synonym">Chlorella protothecoides</name>
    <dbReference type="NCBI Taxonomy" id="3075"/>
    <lineage>
        <taxon>Eukaryota</taxon>
        <taxon>Viridiplantae</taxon>
        <taxon>Chlorophyta</taxon>
        <taxon>core chlorophytes</taxon>
        <taxon>Trebouxiophyceae</taxon>
        <taxon>Chlorellales</taxon>
        <taxon>Chlorellaceae</taxon>
        <taxon>Auxenochlorella</taxon>
    </lineage>
</organism>
<feature type="region of interest" description="Disordered" evidence="1">
    <location>
        <begin position="157"/>
        <end position="181"/>
    </location>
</feature>
<feature type="compositionally biased region" description="Polar residues" evidence="1">
    <location>
        <begin position="172"/>
        <end position="181"/>
    </location>
</feature>
<sequence length="235" mass="24955">TAADSLGLYPAMRSPNGGGVRPRRGASGSEASISLDPRHYVYGDPTPSQQLRLSMEWESMRGCGMPGLAQVSAPWAPDTDDLPLCWEGVEGDAFDLEAILTASHQGVLELERSVKDSDEDDEADDEVALLFTPAASPITKEQSYMSLPLAGCKPVKRGAEAEAHDRPATPPSAASSETIFSSDRALKRCRLAPLEGPSRLGLTMDHQSAADSINAMLGTLGTGPKAHARQIRAED</sequence>
<proteinExistence type="predicted"/>
<dbReference type="AlphaFoldDB" id="A0A3M7KY19"/>
<accession>A0A3M7KY19</accession>
<feature type="compositionally biased region" description="Basic and acidic residues" evidence="1">
    <location>
        <begin position="157"/>
        <end position="167"/>
    </location>
</feature>
<evidence type="ECO:0000313" key="3">
    <source>
        <dbReference type="Proteomes" id="UP000279271"/>
    </source>
</evidence>
<evidence type="ECO:0000256" key="1">
    <source>
        <dbReference type="SAM" id="MobiDB-lite"/>
    </source>
</evidence>
<comment type="caution">
    <text evidence="2">The sequence shown here is derived from an EMBL/GenBank/DDBJ whole genome shotgun (WGS) entry which is preliminary data.</text>
</comment>
<feature type="region of interest" description="Disordered" evidence="1">
    <location>
        <begin position="1"/>
        <end position="47"/>
    </location>
</feature>
<feature type="non-terminal residue" evidence="2">
    <location>
        <position position="1"/>
    </location>
</feature>
<gene>
    <name evidence="2" type="ORF">APUTEX25_000583</name>
</gene>
<evidence type="ECO:0000313" key="2">
    <source>
        <dbReference type="EMBL" id="RMZ54232.1"/>
    </source>
</evidence>
<dbReference type="Proteomes" id="UP000279271">
    <property type="component" value="Unassembled WGS sequence"/>
</dbReference>